<dbReference type="AlphaFoldDB" id="A0ABD3XQJ0"/>
<protein>
    <recommendedName>
        <fullName evidence="5">Coiled-coil domain-containing protein 191</fullName>
    </recommendedName>
</protein>
<dbReference type="Proteomes" id="UP001634394">
    <property type="component" value="Unassembled WGS sequence"/>
</dbReference>
<feature type="region of interest" description="Disordered" evidence="2">
    <location>
        <begin position="467"/>
        <end position="544"/>
    </location>
</feature>
<reference evidence="3 4" key="1">
    <citation type="submission" date="2024-11" db="EMBL/GenBank/DDBJ databases">
        <title>Chromosome-level genome assembly of the freshwater bivalve Anodonta woodiana.</title>
        <authorList>
            <person name="Chen X."/>
        </authorList>
    </citation>
    <scope>NUCLEOTIDE SEQUENCE [LARGE SCALE GENOMIC DNA]</scope>
    <source>
        <strain evidence="3">MN2024</strain>
        <tissue evidence="3">Gills</tissue>
    </source>
</reference>
<sequence>MSAVENHELMGTEEVSHKPGLYRWKRQADSRVYSRSQKLSTNDDIHNWIKKVEDASNRATEQVFGINHSGGRARGKALALATREQLQEHDQVQTEAHELLSQWMNDRVDFGGDDEPDNVDDIWHQRAVESDVKREWDHLLANNYEEFGLQLSSRKTNKPEDPYNHLYEMDDSEAVSTVLQNMMGKELIKESFTRDLGFDELSKYKDPRTKMQLRHQQVKENRERRQKELEKRHREIQAKKEAYSEARQVLAKEDRDKALRMKKEEMEIRKEMAVIRKLMADEKQQSEEKKKREKEEKEAITQMAAAQVSMEQDEEMRVRLEERRKAEERQRKIKSRLEEMAAKQVAVNLKILQRHFSSWYNVVLERQLQMGKARAMADWKLLFRTWNAWKSFVRSHRIDKETKKHEMNVKLTQRNAQVAESHSRMKLMRKYFITWQVWVKSEQERRELEQEQSSTREKMMALLQAAAAGKLKGEEQGEVTHRNQRAKSSREHAQRTDQNKVDDLFEQSRRPKTSHSDTNQATSRSNSQSEASSMGQKSRLPQEPWQITRAHLKLTKEELLNLGDHSLDSVERSEITDAKIRKRFGKMPWMNTHYVINNFEHRHTAQKKILDEQRQKIKEQKRIIQELQYKNKNDELQKELSEQRALLEKLIQQQWTPSPRLSGTEKTNAKPVGPGVNNNNSNNNCIKENLNSVHLVTDRKDLSSVRKNEPVTSRTDRSDNTSASENSKHLAILKRMEERAAERAKSKAERDAKRRKAEEERLAQLQAEEVERKRQIEEEKRARAEAYREKKRLEQQRELERQEREEKMKKLNILADEHYQKSILKFRGFLPFKRLVQIKKQQEQQSDTHFQNTLQRKVLKAWHRHVRQTLSEKESLANEMYTFLIIKKCFNSWQKYKYHTEIEIQKADKHYQHILLSKILHGWHDYMNQEKVASWEKERRAKEFYLNMLKRRCFRAWVQLPESIKKEQEKAKRLAELRSKVSSMLPDFEPSKSLQHSSEVN</sequence>
<feature type="compositionally biased region" description="Basic and acidic residues" evidence="2">
    <location>
        <begin position="471"/>
        <end position="481"/>
    </location>
</feature>
<feature type="coiled-coil region" evidence="1">
    <location>
        <begin position="610"/>
        <end position="653"/>
    </location>
</feature>
<dbReference type="InterPro" id="IPR052270">
    <property type="entry name" value="CACF_protein"/>
</dbReference>
<evidence type="ECO:0000313" key="4">
    <source>
        <dbReference type="Proteomes" id="UP001634394"/>
    </source>
</evidence>
<organism evidence="3 4">
    <name type="scientific">Sinanodonta woodiana</name>
    <name type="common">Chinese pond mussel</name>
    <name type="synonym">Anodonta woodiana</name>
    <dbReference type="NCBI Taxonomy" id="1069815"/>
    <lineage>
        <taxon>Eukaryota</taxon>
        <taxon>Metazoa</taxon>
        <taxon>Spiralia</taxon>
        <taxon>Lophotrochozoa</taxon>
        <taxon>Mollusca</taxon>
        <taxon>Bivalvia</taxon>
        <taxon>Autobranchia</taxon>
        <taxon>Heteroconchia</taxon>
        <taxon>Palaeoheterodonta</taxon>
        <taxon>Unionida</taxon>
        <taxon>Unionoidea</taxon>
        <taxon>Unionidae</taxon>
        <taxon>Unioninae</taxon>
        <taxon>Sinanodonta</taxon>
    </lineage>
</organism>
<keyword evidence="4" id="KW-1185">Reference proteome</keyword>
<accession>A0ABD3XQJ0</accession>
<feature type="compositionally biased region" description="Basic and acidic residues" evidence="2">
    <location>
        <begin position="488"/>
        <end position="509"/>
    </location>
</feature>
<feature type="compositionally biased region" description="Basic and acidic residues" evidence="2">
    <location>
        <begin position="696"/>
        <end position="719"/>
    </location>
</feature>
<proteinExistence type="predicted"/>
<evidence type="ECO:0008006" key="5">
    <source>
        <dbReference type="Google" id="ProtNLM"/>
    </source>
</evidence>
<keyword evidence="1" id="KW-0175">Coiled coil</keyword>
<dbReference type="EMBL" id="JBJQND010000002">
    <property type="protein sequence ID" value="KAL3887288.1"/>
    <property type="molecule type" value="Genomic_DNA"/>
</dbReference>
<feature type="compositionally biased region" description="Polar residues" evidence="2">
    <location>
        <begin position="656"/>
        <end position="666"/>
    </location>
</feature>
<comment type="caution">
    <text evidence="3">The sequence shown here is derived from an EMBL/GenBank/DDBJ whole genome shotgun (WGS) entry which is preliminary data.</text>
</comment>
<feature type="region of interest" description="Disordered" evidence="2">
    <location>
        <begin position="656"/>
        <end position="758"/>
    </location>
</feature>
<dbReference type="PANTHER" id="PTHR22028:SF5">
    <property type="entry name" value="COILED-COIL DOMAIN-CONTAINING PROTEIN 191"/>
    <property type="match status" value="1"/>
</dbReference>
<evidence type="ECO:0000313" key="3">
    <source>
        <dbReference type="EMBL" id="KAL3887288.1"/>
    </source>
</evidence>
<evidence type="ECO:0000256" key="2">
    <source>
        <dbReference type="SAM" id="MobiDB-lite"/>
    </source>
</evidence>
<feature type="compositionally biased region" description="Polar residues" evidence="2">
    <location>
        <begin position="516"/>
        <end position="536"/>
    </location>
</feature>
<feature type="compositionally biased region" description="Basic and acidic residues" evidence="2">
    <location>
        <begin position="734"/>
        <end position="758"/>
    </location>
</feature>
<gene>
    <name evidence="3" type="ORF">ACJMK2_027231</name>
</gene>
<feature type="coiled-coil region" evidence="1">
    <location>
        <begin position="275"/>
        <end position="343"/>
    </location>
</feature>
<evidence type="ECO:0000256" key="1">
    <source>
        <dbReference type="SAM" id="Coils"/>
    </source>
</evidence>
<feature type="coiled-coil region" evidence="1">
    <location>
        <begin position="219"/>
        <end position="246"/>
    </location>
</feature>
<dbReference type="PANTHER" id="PTHR22028">
    <property type="entry name" value="SFI1 SPINDLE BODY DOMAIN-CONTAINING PROTEIN-RELATED"/>
    <property type="match status" value="1"/>
</dbReference>
<name>A0ABD3XQJ0_SINWO</name>
<feature type="compositionally biased region" description="Low complexity" evidence="2">
    <location>
        <begin position="677"/>
        <end position="691"/>
    </location>
</feature>